<reference evidence="3" key="2">
    <citation type="submission" date="2015-01" db="EMBL/GenBank/DDBJ databases">
        <title>Evolutionary Origins and Diversification of the Mycorrhizal Mutualists.</title>
        <authorList>
            <consortium name="DOE Joint Genome Institute"/>
            <consortium name="Mycorrhizal Genomics Consortium"/>
            <person name="Kohler A."/>
            <person name="Kuo A."/>
            <person name="Nagy L.G."/>
            <person name="Floudas D."/>
            <person name="Copeland A."/>
            <person name="Barry K.W."/>
            <person name="Cichocki N."/>
            <person name="Veneault-Fourrey C."/>
            <person name="LaButti K."/>
            <person name="Lindquist E.A."/>
            <person name="Lipzen A."/>
            <person name="Lundell T."/>
            <person name="Morin E."/>
            <person name="Murat C."/>
            <person name="Riley R."/>
            <person name="Ohm R."/>
            <person name="Sun H."/>
            <person name="Tunlid A."/>
            <person name="Henrissat B."/>
            <person name="Grigoriev I.V."/>
            <person name="Hibbett D.S."/>
            <person name="Martin F."/>
        </authorList>
    </citation>
    <scope>NUCLEOTIDE SEQUENCE [LARGE SCALE GENOMIC DNA]</scope>
    <source>
        <strain evidence="3">LaAM-08-1</strain>
    </source>
</reference>
<feature type="compositionally biased region" description="Polar residues" evidence="1">
    <location>
        <begin position="15"/>
        <end position="29"/>
    </location>
</feature>
<protein>
    <submittedName>
        <fullName evidence="2">Uncharacterized protein</fullName>
    </submittedName>
</protein>
<evidence type="ECO:0000313" key="3">
    <source>
        <dbReference type="Proteomes" id="UP000054477"/>
    </source>
</evidence>
<feature type="compositionally biased region" description="Polar residues" evidence="1">
    <location>
        <begin position="38"/>
        <end position="50"/>
    </location>
</feature>
<dbReference type="EMBL" id="KN838570">
    <property type="protein sequence ID" value="KIK04387.1"/>
    <property type="molecule type" value="Genomic_DNA"/>
</dbReference>
<keyword evidence="3" id="KW-1185">Reference proteome</keyword>
<organism evidence="2 3">
    <name type="scientific">Laccaria amethystina LaAM-08-1</name>
    <dbReference type="NCBI Taxonomy" id="1095629"/>
    <lineage>
        <taxon>Eukaryota</taxon>
        <taxon>Fungi</taxon>
        <taxon>Dikarya</taxon>
        <taxon>Basidiomycota</taxon>
        <taxon>Agaricomycotina</taxon>
        <taxon>Agaricomycetes</taxon>
        <taxon>Agaricomycetidae</taxon>
        <taxon>Agaricales</taxon>
        <taxon>Agaricineae</taxon>
        <taxon>Hydnangiaceae</taxon>
        <taxon>Laccaria</taxon>
    </lineage>
</organism>
<gene>
    <name evidence="2" type="ORF">K443DRAFT_4689</name>
</gene>
<proteinExistence type="predicted"/>
<reference evidence="2 3" key="1">
    <citation type="submission" date="2014-04" db="EMBL/GenBank/DDBJ databases">
        <authorList>
            <consortium name="DOE Joint Genome Institute"/>
            <person name="Kuo A."/>
            <person name="Kohler A."/>
            <person name="Nagy L.G."/>
            <person name="Floudas D."/>
            <person name="Copeland A."/>
            <person name="Barry K.W."/>
            <person name="Cichocki N."/>
            <person name="Veneault-Fourrey C."/>
            <person name="LaButti K."/>
            <person name="Lindquist E.A."/>
            <person name="Lipzen A."/>
            <person name="Lundell T."/>
            <person name="Morin E."/>
            <person name="Murat C."/>
            <person name="Sun H."/>
            <person name="Tunlid A."/>
            <person name="Henrissat B."/>
            <person name="Grigoriev I.V."/>
            <person name="Hibbett D.S."/>
            <person name="Martin F."/>
            <person name="Nordberg H.P."/>
            <person name="Cantor M.N."/>
            <person name="Hua S.X."/>
        </authorList>
    </citation>
    <scope>NUCLEOTIDE SEQUENCE [LARGE SCALE GENOMIC DNA]</scope>
    <source>
        <strain evidence="2 3">LaAM-08-1</strain>
    </source>
</reference>
<feature type="region of interest" description="Disordered" evidence="1">
    <location>
        <begin position="1"/>
        <end position="50"/>
    </location>
</feature>
<accession>A0A0C9Y2S2</accession>
<evidence type="ECO:0000256" key="1">
    <source>
        <dbReference type="SAM" id="MobiDB-lite"/>
    </source>
</evidence>
<dbReference type="Proteomes" id="UP000054477">
    <property type="component" value="Unassembled WGS sequence"/>
</dbReference>
<evidence type="ECO:0000313" key="2">
    <source>
        <dbReference type="EMBL" id="KIK04387.1"/>
    </source>
</evidence>
<dbReference type="AlphaFoldDB" id="A0A0C9Y2S2"/>
<sequence length="50" mass="5315">MSPSLPPIVGAHNHPNMSQNYGNHSNATSPAPAREQAPASSNSYPWSLQD</sequence>
<dbReference type="HOGENOM" id="CLU_3125275_0_0_1"/>
<name>A0A0C9Y2S2_9AGAR</name>